<gene>
    <name evidence="1" type="ORF">CBRE1094_LOCUS17079</name>
</gene>
<dbReference type="AlphaFoldDB" id="A0A7S2DGR5"/>
<evidence type="ECO:0000313" key="1">
    <source>
        <dbReference type="EMBL" id="CAD9453789.1"/>
    </source>
</evidence>
<proteinExistence type="predicted"/>
<dbReference type="EMBL" id="HBGU01031254">
    <property type="protein sequence ID" value="CAD9453789.1"/>
    <property type="molecule type" value="Transcribed_RNA"/>
</dbReference>
<sequence length="118" mass="12952">MSRRRPYIACDPLLFGRLSVDLCQQLVQPLLARDLRRTLCFCLVIKSSGGGLHTNAKVRKSNAREAQGSFTFSFALAPLQRVGLDILTLWAATDQRSLAGNSTVLLPGPLFSLLQPLL</sequence>
<organism evidence="1">
    <name type="scientific">Haptolina brevifila</name>
    <dbReference type="NCBI Taxonomy" id="156173"/>
    <lineage>
        <taxon>Eukaryota</taxon>
        <taxon>Haptista</taxon>
        <taxon>Haptophyta</taxon>
        <taxon>Prymnesiophyceae</taxon>
        <taxon>Prymnesiales</taxon>
        <taxon>Prymnesiaceae</taxon>
        <taxon>Haptolina</taxon>
    </lineage>
</organism>
<name>A0A7S2DGR5_9EUKA</name>
<reference evidence="1" key="1">
    <citation type="submission" date="2021-01" db="EMBL/GenBank/DDBJ databases">
        <authorList>
            <person name="Corre E."/>
            <person name="Pelletier E."/>
            <person name="Niang G."/>
            <person name="Scheremetjew M."/>
            <person name="Finn R."/>
            <person name="Kale V."/>
            <person name="Holt S."/>
            <person name="Cochrane G."/>
            <person name="Meng A."/>
            <person name="Brown T."/>
            <person name="Cohen L."/>
        </authorList>
    </citation>
    <scope>NUCLEOTIDE SEQUENCE</scope>
    <source>
        <strain evidence="1">UTEX LB 985</strain>
    </source>
</reference>
<protein>
    <submittedName>
        <fullName evidence="1">Uncharacterized protein</fullName>
    </submittedName>
</protein>
<accession>A0A7S2DGR5</accession>